<feature type="chain" id="PRO_5039477138" evidence="1">
    <location>
        <begin position="23"/>
        <end position="240"/>
    </location>
</feature>
<protein>
    <submittedName>
        <fullName evidence="3">PorT family protein</fullName>
    </submittedName>
</protein>
<proteinExistence type="predicted"/>
<dbReference type="PROSITE" id="PS51257">
    <property type="entry name" value="PROKAR_LIPOPROTEIN"/>
    <property type="match status" value="1"/>
</dbReference>
<reference evidence="3" key="2">
    <citation type="submission" date="2021-04" db="EMBL/GenBank/DDBJ databases">
        <authorList>
            <person name="Gilroy R."/>
        </authorList>
    </citation>
    <scope>NUCLEOTIDE SEQUENCE</scope>
    <source>
        <strain evidence="3">Gambia2-208</strain>
    </source>
</reference>
<dbReference type="AlphaFoldDB" id="A0A9D1ZKN7"/>
<dbReference type="Proteomes" id="UP000886851">
    <property type="component" value="Unassembled WGS sequence"/>
</dbReference>
<evidence type="ECO:0000259" key="2">
    <source>
        <dbReference type="Pfam" id="PF13568"/>
    </source>
</evidence>
<name>A0A9D1ZKN7_9BACE</name>
<reference evidence="3" key="1">
    <citation type="journal article" date="2021" name="PeerJ">
        <title>Extensive microbial diversity within the chicken gut microbiome revealed by metagenomics and culture.</title>
        <authorList>
            <person name="Gilroy R."/>
            <person name="Ravi A."/>
            <person name="Getino M."/>
            <person name="Pursley I."/>
            <person name="Horton D.L."/>
            <person name="Alikhan N.F."/>
            <person name="Baker D."/>
            <person name="Gharbi K."/>
            <person name="Hall N."/>
            <person name="Watson M."/>
            <person name="Adriaenssens E.M."/>
            <person name="Foster-Nyarko E."/>
            <person name="Jarju S."/>
            <person name="Secka A."/>
            <person name="Antonio M."/>
            <person name="Oren A."/>
            <person name="Chaudhuri R.R."/>
            <person name="La Ragione R."/>
            <person name="Hildebrand F."/>
            <person name="Pallen M.J."/>
        </authorList>
    </citation>
    <scope>NUCLEOTIDE SEQUENCE</scope>
    <source>
        <strain evidence="3">Gambia2-208</strain>
    </source>
</reference>
<keyword evidence="1" id="KW-0732">Signal</keyword>
<gene>
    <name evidence="3" type="ORF">H9824_11675</name>
</gene>
<evidence type="ECO:0000313" key="4">
    <source>
        <dbReference type="Proteomes" id="UP000886851"/>
    </source>
</evidence>
<evidence type="ECO:0000313" key="3">
    <source>
        <dbReference type="EMBL" id="HIY89344.1"/>
    </source>
</evidence>
<accession>A0A9D1ZKN7</accession>
<dbReference type="Pfam" id="PF13568">
    <property type="entry name" value="OMP_b-brl_2"/>
    <property type="match status" value="1"/>
</dbReference>
<comment type="caution">
    <text evidence="3">The sequence shown here is derived from an EMBL/GenBank/DDBJ whole genome shotgun (WGS) entry which is preliminary data.</text>
</comment>
<dbReference type="InterPro" id="IPR025665">
    <property type="entry name" value="Beta-barrel_OMP_2"/>
</dbReference>
<feature type="signal peptide" evidence="1">
    <location>
        <begin position="1"/>
        <end position="22"/>
    </location>
</feature>
<dbReference type="EMBL" id="DXCV01000082">
    <property type="protein sequence ID" value="HIY89344.1"/>
    <property type="molecule type" value="Genomic_DNA"/>
</dbReference>
<sequence length="240" mass="26794">MRTLALLLCSLLSGCFPCLLHAEEADTTMTPPPKTVPVTVNWGVKAGFTAALSFINGFSIGGTPVKEVQNNYRVGYLAAVFMRINFGRHFLQTEASYNVNNCDITFTKPLAEAPPLGTQTGERSSISSQIYSFDIPVLYGYNFIKQGAYHMAVFAGPKIRLLWREKSDISFQNFDETDLKEELYPMGVSFTVGTSVTISPIFFDFRYDIGLLSLTKQLSGNEVHYKRRDNVLSFSLGIFF</sequence>
<feature type="domain" description="Outer membrane protein beta-barrel" evidence="2">
    <location>
        <begin position="39"/>
        <end position="214"/>
    </location>
</feature>
<organism evidence="3 4">
    <name type="scientific">Candidatus Bacteroides pullicola</name>
    <dbReference type="NCBI Taxonomy" id="2838475"/>
    <lineage>
        <taxon>Bacteria</taxon>
        <taxon>Pseudomonadati</taxon>
        <taxon>Bacteroidota</taxon>
        <taxon>Bacteroidia</taxon>
        <taxon>Bacteroidales</taxon>
        <taxon>Bacteroidaceae</taxon>
        <taxon>Bacteroides</taxon>
    </lineage>
</organism>
<evidence type="ECO:0000256" key="1">
    <source>
        <dbReference type="SAM" id="SignalP"/>
    </source>
</evidence>